<keyword evidence="5" id="KW-1185">Reference proteome</keyword>
<dbReference type="AlphaFoldDB" id="A0A7J6V2T2"/>
<evidence type="ECO:0000313" key="4">
    <source>
        <dbReference type="EMBL" id="KAF5179203.1"/>
    </source>
</evidence>
<gene>
    <name evidence="4" type="ORF">FRX31_031220</name>
</gene>
<proteinExistence type="predicted"/>
<feature type="compositionally biased region" description="Polar residues" evidence="2">
    <location>
        <begin position="551"/>
        <end position="564"/>
    </location>
</feature>
<dbReference type="InterPro" id="IPR019557">
    <property type="entry name" value="AminoTfrase-like_pln_mobile"/>
</dbReference>
<keyword evidence="4" id="KW-0808">Transferase</keyword>
<dbReference type="PANTHER" id="PTHR46033:SF80">
    <property type="entry name" value="PROTEIN MAIN-LIKE 2-LIKE"/>
    <property type="match status" value="1"/>
</dbReference>
<dbReference type="EMBL" id="JABWDY010039132">
    <property type="protein sequence ID" value="KAF5179203.1"/>
    <property type="molecule type" value="Genomic_DNA"/>
</dbReference>
<reference evidence="4 5" key="1">
    <citation type="submission" date="2020-06" db="EMBL/GenBank/DDBJ databases">
        <title>Transcriptomic and genomic resources for Thalictrum thalictroides and T. hernandezii: Facilitating candidate gene discovery in an emerging model plant lineage.</title>
        <authorList>
            <person name="Arias T."/>
            <person name="Riano-Pachon D.M."/>
            <person name="Di Stilio V.S."/>
        </authorList>
    </citation>
    <scope>NUCLEOTIDE SEQUENCE [LARGE SCALE GENOMIC DNA]</scope>
    <source>
        <strain evidence="5">cv. WT478/WT964</strain>
        <tissue evidence="4">Leaves</tissue>
    </source>
</reference>
<dbReference type="PANTHER" id="PTHR46033">
    <property type="entry name" value="PROTEIN MAIN-LIKE 2"/>
    <property type="match status" value="1"/>
</dbReference>
<accession>A0A7J6V2T2</accession>
<sequence>MFEEEEEKLIIIVDEREEKMVSCKGERPTVRLARFLKPSVTSMDEVAQIPPLLKVKDFKKCPFDVYFKGWKCPQKKWKQWVDQLKPKYGCIWKKTGIYDSIMASIYEFRKDKDLIIGLAEFWCYDTNTFVFSWGEATITLEDMLIIGGFSILGEPVTAPLTEELLEIENKMIEQHKVFNRKKAHKADHSAWLNHFIGTDSDLEHAAFLSLWLSRCVIPTWPEGTVNKEVFPVAIHLAQATRIALAPAVLASLYRDLRILKEEFASSSHIIIWAPFQIMQLWAWERFPSLQPTPNSLSFGEPRAARWNKLNSKSTVHSVRSIINSPDHFQWRPYSVTLENWHRPLYYKEQGEWFILGPNMNEELLSFSRCLAPSELVGLYCIKQYAPHRVGMQFGLDQDIPLPFARANANWESAWRTYDKPITKIRFYIPPRLFQSAVTSRYFDWWKKSISNKYDKSKHISVDDISSSSLSVSSKSENSESYVSPPPGIPCKHWWEPQSASDDEDKMAISDWYKRKRGHFLVNDKTTTTADKYFSNSQVQSSASTTKEKTNTENPMTDATSNSLYNKSLKGSNIFEENKDVRTEDSTDTYNHEQLISADWQIPGLELEARLDNLEMIVKKLKEKLASRKAQKTSGGDIS</sequence>
<organism evidence="4 5">
    <name type="scientific">Thalictrum thalictroides</name>
    <name type="common">Rue-anemone</name>
    <name type="synonym">Anemone thalictroides</name>
    <dbReference type="NCBI Taxonomy" id="46969"/>
    <lineage>
        <taxon>Eukaryota</taxon>
        <taxon>Viridiplantae</taxon>
        <taxon>Streptophyta</taxon>
        <taxon>Embryophyta</taxon>
        <taxon>Tracheophyta</taxon>
        <taxon>Spermatophyta</taxon>
        <taxon>Magnoliopsida</taxon>
        <taxon>Ranunculales</taxon>
        <taxon>Ranunculaceae</taxon>
        <taxon>Thalictroideae</taxon>
        <taxon>Thalictrum</taxon>
    </lineage>
</organism>
<feature type="domain" description="Aminotransferase-like plant mobile" evidence="3">
    <location>
        <begin position="96"/>
        <end position="446"/>
    </location>
</feature>
<evidence type="ECO:0000259" key="3">
    <source>
        <dbReference type="Pfam" id="PF10536"/>
    </source>
</evidence>
<dbReference type="GO" id="GO:0008483">
    <property type="term" value="F:transaminase activity"/>
    <property type="evidence" value="ECO:0007669"/>
    <property type="project" value="UniProtKB-KW"/>
</dbReference>
<evidence type="ECO:0000256" key="2">
    <source>
        <dbReference type="SAM" id="MobiDB-lite"/>
    </source>
</evidence>
<dbReference type="InterPro" id="IPR044824">
    <property type="entry name" value="MAIN-like"/>
</dbReference>
<comment type="caution">
    <text evidence="4">The sequence shown here is derived from an EMBL/GenBank/DDBJ whole genome shotgun (WGS) entry which is preliminary data.</text>
</comment>
<keyword evidence="1" id="KW-0175">Coiled coil</keyword>
<keyword evidence="4" id="KW-0032">Aminotransferase</keyword>
<evidence type="ECO:0000313" key="5">
    <source>
        <dbReference type="Proteomes" id="UP000554482"/>
    </source>
</evidence>
<feature type="coiled-coil region" evidence="1">
    <location>
        <begin position="603"/>
        <end position="630"/>
    </location>
</feature>
<dbReference type="Proteomes" id="UP000554482">
    <property type="component" value="Unassembled WGS sequence"/>
</dbReference>
<dbReference type="GO" id="GO:0010073">
    <property type="term" value="P:meristem maintenance"/>
    <property type="evidence" value="ECO:0007669"/>
    <property type="project" value="InterPro"/>
</dbReference>
<evidence type="ECO:0000256" key="1">
    <source>
        <dbReference type="SAM" id="Coils"/>
    </source>
</evidence>
<dbReference type="OrthoDB" id="1572276at2759"/>
<dbReference type="Pfam" id="PF10536">
    <property type="entry name" value="PMD"/>
    <property type="match status" value="1"/>
</dbReference>
<protein>
    <submittedName>
        <fullName evidence="4">Aminotransferase-like, plant mobile domain family protein</fullName>
    </submittedName>
</protein>
<feature type="region of interest" description="Disordered" evidence="2">
    <location>
        <begin position="537"/>
        <end position="564"/>
    </location>
</feature>
<name>A0A7J6V2T2_THATH</name>